<comment type="caution">
    <text evidence="2">The sequence shown here is derived from an EMBL/GenBank/DDBJ whole genome shotgun (WGS) entry which is preliminary data.</text>
</comment>
<evidence type="ECO:0000256" key="1">
    <source>
        <dbReference type="SAM" id="MobiDB-lite"/>
    </source>
</evidence>
<gene>
    <name evidence="2" type="ORF">SEMRO_495_G154500.1</name>
</gene>
<feature type="region of interest" description="Disordered" evidence="1">
    <location>
        <begin position="97"/>
        <end position="117"/>
    </location>
</feature>
<evidence type="ECO:0000313" key="2">
    <source>
        <dbReference type="EMBL" id="CAB9511654.1"/>
    </source>
</evidence>
<feature type="compositionally biased region" description="Basic and acidic residues" evidence="1">
    <location>
        <begin position="164"/>
        <end position="179"/>
    </location>
</feature>
<dbReference type="Proteomes" id="UP001153069">
    <property type="component" value="Unassembled WGS sequence"/>
</dbReference>
<sequence length="279" mass="30410">MVSKVSTNVPGAAGMPSGAEFVMSEVIDFAFENPLYITCVALVSFYVGLEVSGHGIICKYLHQKRVKKWNEDLVRVRELQDQLSVLRSVRAKRKQEAARKKAEAAKPKDADRAVKPKKEAKVRFSSNDVTSVFSDQATSDPETVSPAACVDEAAVDTSIKLDEAEADAKPAAEVEKSISEENNETEDEFGEIPRAASDVYESVKDAWSWGRHETPLSPLLGLAEGITVKTASIFGTDMKGIDDALKPHVAGLDGHVANILHGINNNDNKEPEEEKKEES</sequence>
<evidence type="ECO:0000313" key="3">
    <source>
        <dbReference type="Proteomes" id="UP001153069"/>
    </source>
</evidence>
<accession>A0A9N8E4L8</accession>
<reference evidence="2" key="1">
    <citation type="submission" date="2020-06" db="EMBL/GenBank/DDBJ databases">
        <authorList>
            <consortium name="Plant Systems Biology data submission"/>
        </authorList>
    </citation>
    <scope>NUCLEOTIDE SEQUENCE</scope>
    <source>
        <strain evidence="2">D6</strain>
    </source>
</reference>
<dbReference type="EMBL" id="CAICTM010000494">
    <property type="protein sequence ID" value="CAB9511654.1"/>
    <property type="molecule type" value="Genomic_DNA"/>
</dbReference>
<keyword evidence="3" id="KW-1185">Reference proteome</keyword>
<dbReference type="AlphaFoldDB" id="A0A9N8E4L8"/>
<proteinExistence type="predicted"/>
<feature type="region of interest" description="Disordered" evidence="1">
    <location>
        <begin position="164"/>
        <end position="189"/>
    </location>
</feature>
<organism evidence="2 3">
    <name type="scientific">Seminavis robusta</name>
    <dbReference type="NCBI Taxonomy" id="568900"/>
    <lineage>
        <taxon>Eukaryota</taxon>
        <taxon>Sar</taxon>
        <taxon>Stramenopiles</taxon>
        <taxon>Ochrophyta</taxon>
        <taxon>Bacillariophyta</taxon>
        <taxon>Bacillariophyceae</taxon>
        <taxon>Bacillariophycidae</taxon>
        <taxon>Naviculales</taxon>
        <taxon>Naviculaceae</taxon>
        <taxon>Seminavis</taxon>
    </lineage>
</organism>
<name>A0A9N8E4L8_9STRA</name>
<protein>
    <submittedName>
        <fullName evidence="2">Uncharacterized protein</fullName>
    </submittedName>
</protein>